<dbReference type="Proteomes" id="UP000594014">
    <property type="component" value="Chromosome"/>
</dbReference>
<evidence type="ECO:0000313" key="2">
    <source>
        <dbReference type="Proteomes" id="UP000594014"/>
    </source>
</evidence>
<gene>
    <name evidence="1" type="ORF">FRZ06_13185</name>
</gene>
<name>A0ACD1AD79_9FIRM</name>
<evidence type="ECO:0000313" key="1">
    <source>
        <dbReference type="EMBL" id="QOX64224.1"/>
    </source>
</evidence>
<organism evidence="1 2">
    <name type="scientific">Anoxybacterium hadale</name>
    <dbReference type="NCBI Taxonomy" id="3408580"/>
    <lineage>
        <taxon>Bacteria</taxon>
        <taxon>Bacillati</taxon>
        <taxon>Bacillota</taxon>
        <taxon>Clostridia</taxon>
        <taxon>Peptostreptococcales</taxon>
        <taxon>Anaerovoracaceae</taxon>
        <taxon>Anoxybacterium</taxon>
    </lineage>
</organism>
<proteinExistence type="predicted"/>
<sequence>MENKGISIQDFDNRVDRLDATLEGKIYCMEYGRKTTRTRLYVTPNKFIKPTIISPNDEYFGNAVIGSLINCLVVGATGTGKTVALKVIMSKIARFQPEAEIWILDFKNYDFKEFSNYPNHYAYSNCVQGLTDYYNAFKEQQNTGSAGCPQYLFCDEWGSFILSREKRQAEELKARLSEILMLGRSYRFVPIIGLQRGDSSHFSSGARDQFRAILMLGNISKQQKQMLLPDFEDKLTENCGLGEGYLLLDGKGGIEHIKIAPIQDFDALDNVIRKAMQR</sequence>
<reference evidence="1" key="1">
    <citation type="submission" date="2019-08" db="EMBL/GenBank/DDBJ databases">
        <title>Genome sequence of Clostridiales bacterium MT110.</title>
        <authorList>
            <person name="Cao J."/>
        </authorList>
    </citation>
    <scope>NUCLEOTIDE SEQUENCE</scope>
    <source>
        <strain evidence="1">MT110</strain>
    </source>
</reference>
<protein>
    <submittedName>
        <fullName evidence="1">Uncharacterized protein</fullName>
    </submittedName>
</protein>
<keyword evidence="2" id="KW-1185">Reference proteome</keyword>
<accession>A0ACD1AD79</accession>
<dbReference type="EMBL" id="CP042469">
    <property type="protein sequence ID" value="QOX64224.1"/>
    <property type="molecule type" value="Genomic_DNA"/>
</dbReference>